<protein>
    <submittedName>
        <fullName evidence="1">DUF2917 domain-containing protein</fullName>
    </submittedName>
</protein>
<proteinExistence type="predicted"/>
<evidence type="ECO:0000313" key="2">
    <source>
        <dbReference type="Proteomes" id="UP001082899"/>
    </source>
</evidence>
<organism evidence="1 2">
    <name type="scientific">Robbsia betulipollinis</name>
    <dbReference type="NCBI Taxonomy" id="2981849"/>
    <lineage>
        <taxon>Bacteria</taxon>
        <taxon>Pseudomonadati</taxon>
        <taxon>Pseudomonadota</taxon>
        <taxon>Betaproteobacteria</taxon>
        <taxon>Burkholderiales</taxon>
        <taxon>Burkholderiaceae</taxon>
        <taxon>Robbsia</taxon>
    </lineage>
</organism>
<keyword evidence="2" id="KW-1185">Reference proteome</keyword>
<name>A0ABT3ZPX7_9BURK</name>
<dbReference type="Proteomes" id="UP001082899">
    <property type="component" value="Unassembled WGS sequence"/>
</dbReference>
<gene>
    <name evidence="1" type="ORF">OVY01_15530</name>
</gene>
<accession>A0ABT3ZPX7</accession>
<sequence>MRQIQHYQLDARQCALFETRSRTTFVLGQGHLWVTIEGESADHWLAAGDSLDVAAGRGVWLGADSADTCLDILQERQDSRPRLTALVRASARHLRRHVRMWHRNTTQRLNPGA</sequence>
<dbReference type="Pfam" id="PF11142">
    <property type="entry name" value="DUF2917"/>
    <property type="match status" value="1"/>
</dbReference>
<dbReference type="InterPro" id="IPR021317">
    <property type="entry name" value="DUF2917"/>
</dbReference>
<comment type="caution">
    <text evidence="1">The sequence shown here is derived from an EMBL/GenBank/DDBJ whole genome shotgun (WGS) entry which is preliminary data.</text>
</comment>
<evidence type="ECO:0000313" key="1">
    <source>
        <dbReference type="EMBL" id="MCY0388594.1"/>
    </source>
</evidence>
<reference evidence="1" key="1">
    <citation type="submission" date="2022-11" db="EMBL/GenBank/DDBJ databases">
        <title>Robbsia betulipollinis sp. nov., isolated from pollen of birch (Betula pendula).</title>
        <authorList>
            <person name="Shi H."/>
            <person name="Ambika Manirajan B."/>
            <person name="Ratering S."/>
            <person name="Geissler-Plaum R."/>
            <person name="Schnell S."/>
        </authorList>
    </citation>
    <scope>NUCLEOTIDE SEQUENCE</scope>
    <source>
        <strain evidence="1">Bb-Pol-6</strain>
    </source>
</reference>
<dbReference type="EMBL" id="JAPMXC010000005">
    <property type="protein sequence ID" value="MCY0388594.1"/>
    <property type="molecule type" value="Genomic_DNA"/>
</dbReference>
<dbReference type="RefSeq" id="WP_267848482.1">
    <property type="nucleotide sequence ID" value="NZ_JAPMXC010000005.1"/>
</dbReference>